<dbReference type="InterPro" id="IPR018181">
    <property type="entry name" value="Heat_shock_70_CS"/>
</dbReference>
<dbReference type="EMBL" id="JAEHOE010000037">
    <property type="protein sequence ID" value="KAG2493563.1"/>
    <property type="molecule type" value="Genomic_DNA"/>
</dbReference>
<dbReference type="SUPFAM" id="SSF53067">
    <property type="entry name" value="Actin-like ATPase domain"/>
    <property type="match status" value="3"/>
</dbReference>
<protein>
    <submittedName>
        <fullName evidence="5">Uncharacterized protein</fullName>
    </submittedName>
</protein>
<dbReference type="InterPro" id="IPR043129">
    <property type="entry name" value="ATPase_NBD"/>
</dbReference>
<dbReference type="PROSITE" id="PS01036">
    <property type="entry name" value="HSP70_3"/>
    <property type="match status" value="1"/>
</dbReference>
<dbReference type="AlphaFoldDB" id="A0A835Y0B3"/>
<gene>
    <name evidence="5" type="ORF">HYH03_008377</name>
</gene>
<reference evidence="5" key="1">
    <citation type="journal article" date="2020" name="bioRxiv">
        <title>Comparative genomics of Chlamydomonas.</title>
        <authorList>
            <person name="Craig R.J."/>
            <person name="Hasan A.R."/>
            <person name="Ness R.W."/>
            <person name="Keightley P.D."/>
        </authorList>
    </citation>
    <scope>NUCLEOTIDE SEQUENCE</scope>
    <source>
        <strain evidence="5">CCAP 11/70</strain>
    </source>
</reference>
<dbReference type="GO" id="GO:0140662">
    <property type="term" value="F:ATP-dependent protein folding chaperone"/>
    <property type="evidence" value="ECO:0007669"/>
    <property type="project" value="InterPro"/>
</dbReference>
<organism evidence="5 6">
    <name type="scientific">Edaphochlamys debaryana</name>
    <dbReference type="NCBI Taxonomy" id="47281"/>
    <lineage>
        <taxon>Eukaryota</taxon>
        <taxon>Viridiplantae</taxon>
        <taxon>Chlorophyta</taxon>
        <taxon>core chlorophytes</taxon>
        <taxon>Chlorophyceae</taxon>
        <taxon>CS clade</taxon>
        <taxon>Chlamydomonadales</taxon>
        <taxon>Chlamydomonadales incertae sedis</taxon>
        <taxon>Edaphochlamys</taxon>
    </lineage>
</organism>
<dbReference type="OrthoDB" id="547682at2759"/>
<dbReference type="PROSITE" id="PS00297">
    <property type="entry name" value="HSP70_1"/>
    <property type="match status" value="1"/>
</dbReference>
<name>A0A835Y0B3_9CHLO</name>
<dbReference type="PANTHER" id="PTHR19375">
    <property type="entry name" value="HEAT SHOCK PROTEIN 70KDA"/>
    <property type="match status" value="1"/>
</dbReference>
<feature type="compositionally biased region" description="Low complexity" evidence="4">
    <location>
        <begin position="626"/>
        <end position="646"/>
    </location>
</feature>
<comment type="similarity">
    <text evidence="3">Belongs to the heat shock protein 70 family.</text>
</comment>
<evidence type="ECO:0000313" key="6">
    <source>
        <dbReference type="Proteomes" id="UP000612055"/>
    </source>
</evidence>
<dbReference type="Proteomes" id="UP000612055">
    <property type="component" value="Unassembled WGS sequence"/>
</dbReference>
<keyword evidence="1 3" id="KW-0547">Nucleotide-binding</keyword>
<proteinExistence type="inferred from homology"/>
<evidence type="ECO:0000256" key="3">
    <source>
        <dbReference type="RuleBase" id="RU003322"/>
    </source>
</evidence>
<evidence type="ECO:0000256" key="2">
    <source>
        <dbReference type="ARBA" id="ARBA00022840"/>
    </source>
</evidence>
<dbReference type="Pfam" id="PF00012">
    <property type="entry name" value="HSP70"/>
    <property type="match status" value="3"/>
</dbReference>
<evidence type="ECO:0000256" key="4">
    <source>
        <dbReference type="SAM" id="MobiDB-lite"/>
    </source>
</evidence>
<feature type="region of interest" description="Disordered" evidence="4">
    <location>
        <begin position="433"/>
        <end position="491"/>
    </location>
</feature>
<dbReference type="GO" id="GO:0005524">
    <property type="term" value="F:ATP binding"/>
    <property type="evidence" value="ECO:0007669"/>
    <property type="project" value="UniProtKB-KW"/>
</dbReference>
<feature type="compositionally biased region" description="Low complexity" evidence="4">
    <location>
        <begin position="478"/>
        <end position="491"/>
    </location>
</feature>
<evidence type="ECO:0000256" key="1">
    <source>
        <dbReference type="ARBA" id="ARBA00022741"/>
    </source>
</evidence>
<feature type="compositionally biased region" description="Low complexity" evidence="4">
    <location>
        <begin position="286"/>
        <end position="297"/>
    </location>
</feature>
<feature type="region of interest" description="Disordered" evidence="4">
    <location>
        <begin position="286"/>
        <end position="315"/>
    </location>
</feature>
<sequence length="708" mass="69585">MVLRAAVGIDLGTSSSAVAVVGPDGRPRVVPDEGGRPIIPSVLHIGADGRVRVGHAAEAAGALDPANTFRGIKRLMGRSYREVVAAPGPQEGSGATEGAAGASTPGASGGIPGLRSYELAEGPGGRLELACPALGRGVTPTELSSLLLRHLVQRAAEHLEAQSGAGEGAPGVEASRSGVQVLDAVITVPADYGPRQRRAVLEAAEAAGLQRVTLLKEPIAAAMAYGFGSSEVPYEVLLVVDLGGGTLDIAVLEAFDGILEVLATSGDAALGGDDFTAAVADWLSSRQRGGSPSGSSSGHRDGASGGGGSAAAESRGPASAGARAALLAAAEGAKLALSAAAEAAREAARCSGAGGERGEGRGDREGVSVPVRLPACTTQGEGAGAGAGPGAEAEVAVEAAVEAVLSERTFAEVTRPLVRRLWGPLEAAAVASRTQLGGRLPPDMRAGTEQHQQHPQAAAGRSGDGHSTSTGNGTEPQAGSAAEGAGAAASDNWAGGGSLASAGSGWDLALAAEGPGRREGAEAWAFSVFPPEEGEAVGPSGRFVAPPRRLSGVVLVGGGTRLPAVRDFVEEVTGLQVRPGIDPETAVALGAALQAGLMVGAVGGGLEMSDGGYVSGRHGRAGGFQQAAGEAAAGREAAGQEQGQAQGRKEEVGGGKAKGGKGKGGARRKVVVAPVLKGQARARGQGGAGSSGESGSGSEDEGGLVWEP</sequence>
<evidence type="ECO:0000313" key="5">
    <source>
        <dbReference type="EMBL" id="KAG2493563.1"/>
    </source>
</evidence>
<accession>A0A835Y0B3</accession>
<feature type="compositionally biased region" description="Low complexity" evidence="4">
    <location>
        <begin position="92"/>
        <end position="106"/>
    </location>
</feature>
<comment type="caution">
    <text evidence="5">The sequence shown here is derived from an EMBL/GenBank/DDBJ whole genome shotgun (WGS) entry which is preliminary data.</text>
</comment>
<keyword evidence="6" id="KW-1185">Reference proteome</keyword>
<dbReference type="InterPro" id="IPR013126">
    <property type="entry name" value="Hsp_70_fam"/>
</dbReference>
<feature type="region of interest" description="Disordered" evidence="4">
    <location>
        <begin position="626"/>
        <end position="708"/>
    </location>
</feature>
<feature type="region of interest" description="Disordered" evidence="4">
    <location>
        <begin position="86"/>
        <end position="117"/>
    </location>
</feature>
<feature type="compositionally biased region" description="Basic residues" evidence="4">
    <location>
        <begin position="658"/>
        <end position="670"/>
    </location>
</feature>
<keyword evidence="2 3" id="KW-0067">ATP-binding</keyword>
<feature type="compositionally biased region" description="Polar residues" evidence="4">
    <location>
        <begin position="465"/>
        <end position="477"/>
    </location>
</feature>
<dbReference type="Gene3D" id="3.30.420.40">
    <property type="match status" value="4"/>
</dbReference>
<feature type="compositionally biased region" description="Gly residues" evidence="4">
    <location>
        <begin position="684"/>
        <end position="695"/>
    </location>
</feature>